<reference evidence="2" key="1">
    <citation type="submission" date="2022-02" db="EMBL/GenBank/DDBJ databases">
        <title>Towards deciphering the DNA virus diversity associated with rodent species in the families Cricetidae and Heteromyidae.</title>
        <authorList>
            <person name="Lund M."/>
            <person name="Larsen B.B."/>
            <person name="Gryseels S."/>
            <person name="Kraberger S."/>
            <person name="Rowsey D.M."/>
            <person name="Steger L."/>
            <person name="Yule K.M."/>
            <person name="Upham N.S."/>
            <person name="Worobey M."/>
            <person name="Van Doorslaer K."/>
            <person name="Varsani A."/>
        </authorList>
    </citation>
    <scope>NUCLEOTIDE SEQUENCE</scope>
    <source>
        <strain evidence="2">UA08Rod_4104</strain>
    </source>
</reference>
<keyword evidence="1" id="KW-0472">Membrane</keyword>
<proteinExistence type="predicted"/>
<keyword evidence="1" id="KW-0812">Transmembrane</keyword>
<organism evidence="2">
    <name type="scientific">Sigmofec virus UA08Rod_4104</name>
    <dbReference type="NCBI Taxonomy" id="2929394"/>
    <lineage>
        <taxon>Viruses</taxon>
        <taxon>Monodnaviria</taxon>
        <taxon>Sangervirae</taxon>
        <taxon>Phixviricota</taxon>
        <taxon>Malgrandaviricetes</taxon>
        <taxon>Petitvirales</taxon>
        <taxon>Microviridae</taxon>
    </lineage>
</organism>
<name>A0A976N1V1_9VIRU</name>
<sequence length="62" mass="7080">MENLSKLLQFVKSLTKPKRIVAIVVITALAYILVGCNSLRKITYSREGDNVRFEKVDSIRIK</sequence>
<protein>
    <submittedName>
        <fullName evidence="2">Uncharacterized protein</fullName>
    </submittedName>
</protein>
<accession>A0A976N1V1</accession>
<evidence type="ECO:0000256" key="1">
    <source>
        <dbReference type="SAM" id="Phobius"/>
    </source>
</evidence>
<feature type="transmembrane region" description="Helical" evidence="1">
    <location>
        <begin position="20"/>
        <end position="39"/>
    </location>
</feature>
<dbReference type="EMBL" id="OM869577">
    <property type="protein sequence ID" value="UPW41331.1"/>
    <property type="molecule type" value="Genomic_DNA"/>
</dbReference>
<evidence type="ECO:0000313" key="2">
    <source>
        <dbReference type="EMBL" id="UPW41331.1"/>
    </source>
</evidence>
<keyword evidence="1" id="KW-1133">Transmembrane helix</keyword>